<dbReference type="RefSeq" id="WP_132013187.1">
    <property type="nucleotide sequence ID" value="NZ_SLUN01000004.1"/>
</dbReference>
<proteinExistence type="predicted"/>
<dbReference type="SUPFAM" id="SSF47413">
    <property type="entry name" value="lambda repressor-like DNA-binding domains"/>
    <property type="match status" value="1"/>
</dbReference>
<dbReference type="InterPro" id="IPR001387">
    <property type="entry name" value="Cro/C1-type_HTH"/>
</dbReference>
<keyword evidence="3" id="KW-1185">Reference proteome</keyword>
<evidence type="ECO:0000313" key="2">
    <source>
        <dbReference type="EMBL" id="TCL74192.1"/>
    </source>
</evidence>
<sequence>MNCRRNQGDVCRSSREQTPKFTIERAAEKLGVDSRTLRRYEAGETEVPEDILIAMSKIYGDPLLPWNYWTRSSLIAKHYGMKPFEENNVYAAALSAADDLNQLSQRRERFIEIMKDACVIENEHNDFREIDATAADCAKKMIYLRFVAAKKEKTATAMAV</sequence>
<organism evidence="2 3">
    <name type="scientific">Hydrogenispora ethanolica</name>
    <dbReference type="NCBI Taxonomy" id="1082276"/>
    <lineage>
        <taxon>Bacteria</taxon>
        <taxon>Bacillati</taxon>
        <taxon>Bacillota</taxon>
        <taxon>Hydrogenispora</taxon>
    </lineage>
</organism>
<evidence type="ECO:0000259" key="1">
    <source>
        <dbReference type="PROSITE" id="PS50943"/>
    </source>
</evidence>
<accession>A0A4R1S6V8</accession>
<dbReference type="PROSITE" id="PS50943">
    <property type="entry name" value="HTH_CROC1"/>
    <property type="match status" value="1"/>
</dbReference>
<evidence type="ECO:0000313" key="3">
    <source>
        <dbReference type="Proteomes" id="UP000295008"/>
    </source>
</evidence>
<reference evidence="2 3" key="1">
    <citation type="submission" date="2019-03" db="EMBL/GenBank/DDBJ databases">
        <title>Genomic Encyclopedia of Type Strains, Phase IV (KMG-IV): sequencing the most valuable type-strain genomes for metagenomic binning, comparative biology and taxonomic classification.</title>
        <authorList>
            <person name="Goeker M."/>
        </authorList>
    </citation>
    <scope>NUCLEOTIDE SEQUENCE [LARGE SCALE GENOMIC DNA]</scope>
    <source>
        <strain evidence="2 3">LX-B</strain>
    </source>
</reference>
<name>A0A4R1S6V8_HYDET</name>
<dbReference type="OrthoDB" id="1624259at2"/>
<dbReference type="CDD" id="cd00093">
    <property type="entry name" value="HTH_XRE"/>
    <property type="match status" value="1"/>
</dbReference>
<dbReference type="Gene3D" id="1.10.260.40">
    <property type="entry name" value="lambda repressor-like DNA-binding domains"/>
    <property type="match status" value="1"/>
</dbReference>
<feature type="domain" description="HTH cro/C1-type" evidence="1">
    <location>
        <begin position="20"/>
        <end position="60"/>
    </location>
</feature>
<dbReference type="AlphaFoldDB" id="A0A4R1S6V8"/>
<gene>
    <name evidence="2" type="ORF">EDC14_1004130</name>
</gene>
<dbReference type="Proteomes" id="UP000295008">
    <property type="component" value="Unassembled WGS sequence"/>
</dbReference>
<protein>
    <submittedName>
        <fullName evidence="2">Helix-turn-helix protein</fullName>
    </submittedName>
</protein>
<dbReference type="EMBL" id="SLUN01000004">
    <property type="protein sequence ID" value="TCL74192.1"/>
    <property type="molecule type" value="Genomic_DNA"/>
</dbReference>
<dbReference type="GO" id="GO:0003677">
    <property type="term" value="F:DNA binding"/>
    <property type="evidence" value="ECO:0007669"/>
    <property type="project" value="InterPro"/>
</dbReference>
<dbReference type="InterPro" id="IPR010982">
    <property type="entry name" value="Lambda_DNA-bd_dom_sf"/>
</dbReference>
<comment type="caution">
    <text evidence="2">The sequence shown here is derived from an EMBL/GenBank/DDBJ whole genome shotgun (WGS) entry which is preliminary data.</text>
</comment>
<dbReference type="Pfam" id="PF01381">
    <property type="entry name" value="HTH_3"/>
    <property type="match status" value="1"/>
</dbReference>